<sequence length="1125" mass="123915" precursor="true">MTLSLRSSFESKLLAALSTAVLVVIALSLTIWKVADDATRSVQWVTHTHELLKQLALTRGYSLQIELTTQSFRLYGDVANLAERDDAIAARENALGQIRGLTTDNPRQRQRWVALRKVLNQRLAIARQVELLLKTQGKAAADAFVAKAPLRQTRVLTYRLLDDMDREERQLLRQRESAYAHARQTLVVASSLVGALLVFLLASTYVLIRRQWHATATSQRALADSEESLRTTLDSIGDAVLATDIDGRISRMNLVAEQLTGWPASLAVGRPVEDVFRIINEETREPAADPVAAVLATGKTQALAKHTSLIARDGSECPIADSAAPIRNAEGALHGVVLVFRDVSAERHAEQIIREQNALLESHVRERTAQWHDSQDHLRNVISSVPALVAYVDAQQRYVYVNDQYRERFAPGMTDITGCEVKAILGEARYAIAEPLIGKVLQGEAQGYDWQPFPGVWQTIRYLPKYDAGGQIVGYYVLGTDITERKLAEERIRTLNVELEQRVHELEHVTRALRTLSAGNRAMLRADEERALLDAMCHAIVVDGRYDMAVVWYGDKADHTRLRPMAEAGYPGGLEALAQLRLGGAGDERGQSVSPMAMRTGKVQLVRDMGSDPHSRWPGDLLNGTTAGLACPLRVGNRVIGALTIYDAEADSFGADEIALLTESSEDLAFGIATLRNHVEQKRTQAAMHHLMRHDPLTGLPNALQFEEALSAALRTSMQEAQPLATLQLNIERLSEINDALGFVYGDQILCDFGFRLQGCVPATALVARIRGDEFAVLLPGSDAQAALTAVEAVELELARAFPVADIALDVSAKTGIALFPEHGTTTHDLLRRMDKAVNQAKKRGLSHVVFDPGEAHAQADRLVMMGELRRAIEGGELRVYLQPKVEFATGRVSGAEALVRWNHSRLGLLAPAMFIGLAEHTGLIRPLTEWVIGATLDLLQSWHARGCAVPIAVNLSARSLHDESLLDKIRLWQAARGIGPGWLEVEITESSVMEDPELALGILHSLHAGGIPLYIDDFGTGYSSLNYLQKLPVDYIKIDQSFVANMSRSKDSAMIVRSTIDLVRDLGRKTVAEGIETQEHWEQLSRLGCDYAQGYFIAKPMPAEAFQEWVENFIPPVPATESAH</sequence>
<feature type="domain" description="PAS" evidence="2">
    <location>
        <begin position="225"/>
        <end position="298"/>
    </location>
</feature>
<dbReference type="SUPFAM" id="SSF141868">
    <property type="entry name" value="EAL domain-like"/>
    <property type="match status" value="1"/>
</dbReference>
<protein>
    <submittedName>
        <fullName evidence="6">Diguanylate cyclase/phosphodiesterase with PAS/PAC and GAF sensor(S)</fullName>
    </submittedName>
</protein>
<reference evidence="6 7" key="1">
    <citation type="submission" date="2009-02" db="EMBL/GenBank/DDBJ databases">
        <title>Sequencing of the draft genome and assembly of Lutiella nitroferrum 2002.</title>
        <authorList>
            <consortium name="US DOE Joint Genome Institute (JGI-PGF)"/>
            <person name="Lucas S."/>
            <person name="Copeland A."/>
            <person name="Lapidus A."/>
            <person name="Glavina del Rio T."/>
            <person name="Tice H."/>
            <person name="Bruce D."/>
            <person name="Goodwin L."/>
            <person name="Pitluck S."/>
            <person name="Larimer F."/>
            <person name="Land M.L."/>
            <person name="Hauser L."/>
            <person name="Coates J.D."/>
        </authorList>
    </citation>
    <scope>NUCLEOTIDE SEQUENCE [LARGE SCALE GENOMIC DNA]</scope>
    <source>
        <strain evidence="6 7">2002</strain>
    </source>
</reference>
<dbReference type="PANTHER" id="PTHR44757">
    <property type="entry name" value="DIGUANYLATE CYCLASE DGCP"/>
    <property type="match status" value="1"/>
</dbReference>
<dbReference type="CDD" id="cd00130">
    <property type="entry name" value="PAS"/>
    <property type="match status" value="1"/>
</dbReference>
<dbReference type="Pfam" id="PF13185">
    <property type="entry name" value="GAF_2"/>
    <property type="match status" value="1"/>
</dbReference>
<proteinExistence type="predicted"/>
<feature type="transmembrane region" description="Helical" evidence="1">
    <location>
        <begin position="13"/>
        <end position="32"/>
    </location>
</feature>
<dbReference type="SMART" id="SM00267">
    <property type="entry name" value="GGDEF"/>
    <property type="match status" value="1"/>
</dbReference>
<dbReference type="InterPro" id="IPR000014">
    <property type="entry name" value="PAS"/>
</dbReference>
<dbReference type="SMART" id="SM00091">
    <property type="entry name" value="PAS"/>
    <property type="match status" value="2"/>
</dbReference>
<dbReference type="InterPro" id="IPR007891">
    <property type="entry name" value="CHASE3"/>
</dbReference>
<dbReference type="CDD" id="cd01949">
    <property type="entry name" value="GGDEF"/>
    <property type="match status" value="1"/>
</dbReference>
<dbReference type="InterPro" id="IPR029787">
    <property type="entry name" value="Nucleotide_cyclase"/>
</dbReference>
<dbReference type="SUPFAM" id="SSF55785">
    <property type="entry name" value="PYP-like sensor domain (PAS domain)"/>
    <property type="match status" value="2"/>
</dbReference>
<feature type="transmembrane region" description="Helical" evidence="1">
    <location>
        <begin position="185"/>
        <end position="208"/>
    </location>
</feature>
<dbReference type="InterPro" id="IPR052155">
    <property type="entry name" value="Biofilm_reg_signaling"/>
</dbReference>
<dbReference type="PANTHER" id="PTHR44757:SF2">
    <property type="entry name" value="BIOFILM ARCHITECTURE MAINTENANCE PROTEIN MBAA"/>
    <property type="match status" value="1"/>
</dbReference>
<name>B9Z0J4_9NEIS</name>
<keyword evidence="1" id="KW-0472">Membrane</keyword>
<evidence type="ECO:0000259" key="3">
    <source>
        <dbReference type="PROSITE" id="PS50113"/>
    </source>
</evidence>
<dbReference type="PROSITE" id="PS50883">
    <property type="entry name" value="EAL"/>
    <property type="match status" value="1"/>
</dbReference>
<evidence type="ECO:0000256" key="1">
    <source>
        <dbReference type="SAM" id="Phobius"/>
    </source>
</evidence>
<evidence type="ECO:0000313" key="6">
    <source>
        <dbReference type="EMBL" id="EEG09600.1"/>
    </source>
</evidence>
<evidence type="ECO:0000259" key="4">
    <source>
        <dbReference type="PROSITE" id="PS50883"/>
    </source>
</evidence>
<dbReference type="Pfam" id="PF00563">
    <property type="entry name" value="EAL"/>
    <property type="match status" value="1"/>
</dbReference>
<dbReference type="Gene3D" id="3.30.450.40">
    <property type="match status" value="1"/>
</dbReference>
<accession>B9Z0J4</accession>
<comment type="caution">
    <text evidence="6">The sequence shown here is derived from an EMBL/GenBank/DDBJ whole genome shotgun (WGS) entry which is preliminary data.</text>
</comment>
<dbReference type="Proteomes" id="UP000003165">
    <property type="component" value="Unassembled WGS sequence"/>
</dbReference>
<dbReference type="InterPro" id="IPR035919">
    <property type="entry name" value="EAL_sf"/>
</dbReference>
<keyword evidence="7" id="KW-1185">Reference proteome</keyword>
<dbReference type="NCBIfam" id="TIGR00254">
    <property type="entry name" value="GGDEF"/>
    <property type="match status" value="1"/>
</dbReference>
<dbReference type="CDD" id="cd01948">
    <property type="entry name" value="EAL"/>
    <property type="match status" value="1"/>
</dbReference>
<dbReference type="Gene3D" id="3.20.20.450">
    <property type="entry name" value="EAL domain"/>
    <property type="match status" value="1"/>
</dbReference>
<dbReference type="SUPFAM" id="SSF55073">
    <property type="entry name" value="Nucleotide cyclase"/>
    <property type="match status" value="1"/>
</dbReference>
<dbReference type="eggNOG" id="COG2203">
    <property type="taxonomic scope" value="Bacteria"/>
</dbReference>
<dbReference type="PROSITE" id="PS50113">
    <property type="entry name" value="PAC"/>
    <property type="match status" value="2"/>
</dbReference>
<dbReference type="eggNOG" id="COG5001">
    <property type="taxonomic scope" value="Bacteria"/>
</dbReference>
<dbReference type="Pfam" id="PF08448">
    <property type="entry name" value="PAS_4"/>
    <property type="match status" value="2"/>
</dbReference>
<dbReference type="NCBIfam" id="TIGR00229">
    <property type="entry name" value="sensory_box"/>
    <property type="match status" value="1"/>
</dbReference>
<dbReference type="InterPro" id="IPR001633">
    <property type="entry name" value="EAL_dom"/>
</dbReference>
<evidence type="ECO:0000259" key="5">
    <source>
        <dbReference type="PROSITE" id="PS50887"/>
    </source>
</evidence>
<dbReference type="Gene3D" id="3.30.70.270">
    <property type="match status" value="1"/>
</dbReference>
<dbReference type="InterPro" id="IPR000160">
    <property type="entry name" value="GGDEF_dom"/>
</dbReference>
<evidence type="ECO:0000259" key="2">
    <source>
        <dbReference type="PROSITE" id="PS50112"/>
    </source>
</evidence>
<dbReference type="InterPro" id="IPR000700">
    <property type="entry name" value="PAS-assoc_C"/>
</dbReference>
<keyword evidence="1" id="KW-1133">Transmembrane helix</keyword>
<dbReference type="PROSITE" id="PS50112">
    <property type="entry name" value="PAS"/>
    <property type="match status" value="1"/>
</dbReference>
<dbReference type="AlphaFoldDB" id="B9Z0J4"/>
<feature type="domain" description="GGDEF" evidence="5">
    <location>
        <begin position="722"/>
        <end position="854"/>
    </location>
</feature>
<dbReference type="InterPro" id="IPR003018">
    <property type="entry name" value="GAF"/>
</dbReference>
<dbReference type="SUPFAM" id="SSF55781">
    <property type="entry name" value="GAF domain-like"/>
    <property type="match status" value="1"/>
</dbReference>
<dbReference type="Gene3D" id="3.30.450.20">
    <property type="entry name" value="PAS domain"/>
    <property type="match status" value="2"/>
</dbReference>
<feature type="domain" description="EAL" evidence="4">
    <location>
        <begin position="862"/>
        <end position="1115"/>
    </location>
</feature>
<dbReference type="InterPro" id="IPR035965">
    <property type="entry name" value="PAS-like_dom_sf"/>
</dbReference>
<dbReference type="RefSeq" id="WP_008952636.1">
    <property type="nucleotide sequence ID" value="NZ_ACIS01000002.1"/>
</dbReference>
<feature type="domain" description="PAC" evidence="3">
    <location>
        <begin position="303"/>
        <end position="355"/>
    </location>
</feature>
<dbReference type="SMART" id="SM00052">
    <property type="entry name" value="EAL"/>
    <property type="match status" value="1"/>
</dbReference>
<feature type="domain" description="PAC" evidence="3">
    <location>
        <begin position="441"/>
        <end position="494"/>
    </location>
</feature>
<dbReference type="PROSITE" id="PS50887">
    <property type="entry name" value="GGDEF"/>
    <property type="match status" value="1"/>
</dbReference>
<keyword evidence="1" id="KW-0812">Transmembrane</keyword>
<evidence type="ECO:0000313" key="7">
    <source>
        <dbReference type="Proteomes" id="UP000003165"/>
    </source>
</evidence>
<dbReference type="Pfam" id="PF00990">
    <property type="entry name" value="GGDEF"/>
    <property type="match status" value="1"/>
</dbReference>
<dbReference type="InterPro" id="IPR013656">
    <property type="entry name" value="PAS_4"/>
</dbReference>
<dbReference type="EMBL" id="ACIS01000002">
    <property type="protein sequence ID" value="EEG09600.1"/>
    <property type="molecule type" value="Genomic_DNA"/>
</dbReference>
<gene>
    <name evidence="6" type="ORF">FuraDRAFT_0616</name>
</gene>
<dbReference type="Pfam" id="PF05227">
    <property type="entry name" value="CHASE3"/>
    <property type="match status" value="1"/>
</dbReference>
<dbReference type="InterPro" id="IPR043128">
    <property type="entry name" value="Rev_trsase/Diguanyl_cyclase"/>
</dbReference>
<organism evidence="6 7">
    <name type="scientific">Pseudogulbenkiania ferrooxidans 2002</name>
    <dbReference type="NCBI Taxonomy" id="279714"/>
    <lineage>
        <taxon>Bacteria</taxon>
        <taxon>Pseudomonadati</taxon>
        <taxon>Pseudomonadota</taxon>
        <taxon>Betaproteobacteria</taxon>
        <taxon>Neisseriales</taxon>
        <taxon>Chromobacteriaceae</taxon>
        <taxon>Pseudogulbenkiania</taxon>
    </lineage>
</organism>
<dbReference type="eggNOG" id="COG3829">
    <property type="taxonomic scope" value="Bacteria"/>
</dbReference>
<dbReference type="InterPro" id="IPR029016">
    <property type="entry name" value="GAF-like_dom_sf"/>
</dbReference>